<dbReference type="EMBL" id="CP127363">
    <property type="protein sequence ID" value="WIY50855.1"/>
    <property type="molecule type" value="Genomic_DNA"/>
</dbReference>
<sequence length="48" mass="5108">MDDQAECPHCDHKGPLDEFFDGDDSAGGEDWLVCPDCGSGGMLDDFTG</sequence>
<proteinExistence type="predicted"/>
<dbReference type="Proteomes" id="UP001242732">
    <property type="component" value="Chromosome"/>
</dbReference>
<protein>
    <recommendedName>
        <fullName evidence="3">Small CPxCG-related zinc finger protein</fullName>
    </recommendedName>
</protein>
<name>A0ABY9AVN1_PARCI</name>
<accession>A0ABY9AVN1</accession>
<evidence type="ECO:0008006" key="3">
    <source>
        <dbReference type="Google" id="ProtNLM"/>
    </source>
</evidence>
<keyword evidence="2" id="KW-1185">Reference proteome</keyword>
<gene>
    <name evidence="1" type="ORF">QRO08_09920</name>
</gene>
<evidence type="ECO:0000313" key="2">
    <source>
        <dbReference type="Proteomes" id="UP001242732"/>
    </source>
</evidence>
<dbReference type="RefSeq" id="WP_157050033.1">
    <property type="nucleotide sequence ID" value="NZ_CP023687.1"/>
</dbReference>
<evidence type="ECO:0000313" key="1">
    <source>
        <dbReference type="EMBL" id="WIY50855.1"/>
    </source>
</evidence>
<reference evidence="1 2" key="1">
    <citation type="submission" date="2023-06" db="EMBL/GenBank/DDBJ databases">
        <authorList>
            <person name="Ham H."/>
            <person name="Park D.S."/>
        </authorList>
    </citation>
    <scope>NUCLEOTIDE SEQUENCE [LARGE SCALE GENOMIC DNA]</scope>
    <source>
        <strain evidence="1 2">KACC 17005</strain>
    </source>
</reference>
<organism evidence="1 2">
    <name type="scientific">Paracidovorax citrulli</name>
    <name type="common">Acidovorax citrulli</name>
    <dbReference type="NCBI Taxonomy" id="80869"/>
    <lineage>
        <taxon>Bacteria</taxon>
        <taxon>Pseudomonadati</taxon>
        <taxon>Pseudomonadota</taxon>
        <taxon>Betaproteobacteria</taxon>
        <taxon>Burkholderiales</taxon>
        <taxon>Comamonadaceae</taxon>
        <taxon>Paracidovorax</taxon>
    </lineage>
</organism>